<proteinExistence type="predicted"/>
<evidence type="ECO:0000313" key="3">
    <source>
        <dbReference type="Proteomes" id="UP000006230"/>
    </source>
</evidence>
<feature type="region of interest" description="Disordered" evidence="1">
    <location>
        <begin position="1"/>
        <end position="22"/>
    </location>
</feature>
<dbReference type="HOGENOM" id="CLU_3425217_0_0_5"/>
<sequence length="22" mass="2489">MPTRSTRARPSTASPRSVSRMR</sequence>
<keyword evidence="3" id="KW-1185">Reference proteome</keyword>
<dbReference type="STRING" id="314265.R2601_03153"/>
<gene>
    <name evidence="2" type="ORF">R2601_03153</name>
</gene>
<evidence type="ECO:0000256" key="1">
    <source>
        <dbReference type="SAM" id="MobiDB-lite"/>
    </source>
</evidence>
<dbReference type="EMBL" id="AATQ01000001">
    <property type="protein sequence ID" value="EAU48537.1"/>
    <property type="molecule type" value="Genomic_DNA"/>
</dbReference>
<comment type="caution">
    <text evidence="2">The sequence shown here is derived from an EMBL/GenBank/DDBJ whole genome shotgun (WGS) entry which is preliminary data.</text>
</comment>
<protein>
    <submittedName>
        <fullName evidence="2">Uncharacterized protein</fullName>
    </submittedName>
</protein>
<reference evidence="2 3" key="1">
    <citation type="journal article" date="2010" name="J. Bacteriol.">
        <title>Genome sequences of Pelagibaca bermudensis HTCC2601T and Maritimibacter alkaliphilus HTCC2654T, the type strains of two marine Roseobacter genera.</title>
        <authorList>
            <person name="Thrash J.C."/>
            <person name="Cho J.C."/>
            <person name="Ferriera S."/>
            <person name="Johnson J."/>
            <person name="Vergin K.L."/>
            <person name="Giovannoni S.J."/>
        </authorList>
    </citation>
    <scope>NUCLEOTIDE SEQUENCE [LARGE SCALE GENOMIC DNA]</scope>
    <source>
        <strain evidence="3">DSM 26914 / JCM 13377 / KCTC 12554 / HTCC2601</strain>
    </source>
</reference>
<evidence type="ECO:0000313" key="2">
    <source>
        <dbReference type="EMBL" id="EAU48537.1"/>
    </source>
</evidence>
<accession>Q0FWL5</accession>
<name>Q0FWL5_SALBH</name>
<dbReference type="AlphaFoldDB" id="Q0FWL5"/>
<organism evidence="2 3">
    <name type="scientific">Salipiger bermudensis (strain DSM 26914 / JCM 13377 / KCTC 12554 / HTCC2601)</name>
    <name type="common">Pelagibaca bermudensis</name>
    <dbReference type="NCBI Taxonomy" id="314265"/>
    <lineage>
        <taxon>Bacteria</taxon>
        <taxon>Pseudomonadati</taxon>
        <taxon>Pseudomonadota</taxon>
        <taxon>Alphaproteobacteria</taxon>
        <taxon>Rhodobacterales</taxon>
        <taxon>Roseobacteraceae</taxon>
        <taxon>Salipiger</taxon>
    </lineage>
</organism>
<dbReference type="Proteomes" id="UP000006230">
    <property type="component" value="Unassembled WGS sequence"/>
</dbReference>